<feature type="transmembrane region" description="Helical" evidence="1">
    <location>
        <begin position="39"/>
        <end position="57"/>
    </location>
</feature>
<keyword evidence="3" id="KW-1185">Reference proteome</keyword>
<feature type="transmembrane region" description="Helical" evidence="1">
    <location>
        <begin position="104"/>
        <end position="124"/>
    </location>
</feature>
<dbReference type="GO" id="GO:0005886">
    <property type="term" value="C:plasma membrane"/>
    <property type="evidence" value="ECO:0007669"/>
    <property type="project" value="TreeGrafter"/>
</dbReference>
<dbReference type="InterPro" id="IPR038770">
    <property type="entry name" value="Na+/solute_symporter_sf"/>
</dbReference>
<organism evidence="2 3">
    <name type="scientific">Synoicihabitans lomoniglobus</name>
    <dbReference type="NCBI Taxonomy" id="2909285"/>
    <lineage>
        <taxon>Bacteria</taxon>
        <taxon>Pseudomonadati</taxon>
        <taxon>Verrucomicrobiota</taxon>
        <taxon>Opitutia</taxon>
        <taxon>Opitutales</taxon>
        <taxon>Opitutaceae</taxon>
        <taxon>Synoicihabitans</taxon>
    </lineage>
</organism>
<dbReference type="PANTHER" id="PTHR18640">
    <property type="entry name" value="SOLUTE CARRIER FAMILY 10 MEMBER 7"/>
    <property type="match status" value="1"/>
</dbReference>
<dbReference type="PIRSF" id="PIRSF026166">
    <property type="entry name" value="UCP026166"/>
    <property type="match status" value="1"/>
</dbReference>
<evidence type="ECO:0000256" key="1">
    <source>
        <dbReference type="SAM" id="Phobius"/>
    </source>
</evidence>
<feature type="transmembrane region" description="Helical" evidence="1">
    <location>
        <begin position="69"/>
        <end position="92"/>
    </location>
</feature>
<feature type="transmembrane region" description="Helical" evidence="1">
    <location>
        <begin position="131"/>
        <end position="153"/>
    </location>
</feature>
<dbReference type="RefSeq" id="WP_330928453.1">
    <property type="nucleotide sequence ID" value="NZ_CP119075.1"/>
</dbReference>
<evidence type="ECO:0000313" key="2">
    <source>
        <dbReference type="EMBL" id="WED66197.1"/>
    </source>
</evidence>
<dbReference type="Pfam" id="PF13593">
    <property type="entry name" value="SBF_like"/>
    <property type="match status" value="1"/>
</dbReference>
<reference evidence="2" key="1">
    <citation type="submission" date="2023-03" db="EMBL/GenBank/DDBJ databases">
        <title>Lomoglobus Profundus gen. nov., sp. nov., a novel member of the phylum Verrucomicrobia, isolated from deep-marine sediment of South China Sea.</title>
        <authorList>
            <person name="Ahmad T."/>
            <person name="Ishaq S.E."/>
            <person name="Wang F."/>
        </authorList>
    </citation>
    <scope>NUCLEOTIDE SEQUENCE</scope>
    <source>
        <strain evidence="2">LMO-M01</strain>
    </source>
</reference>
<dbReference type="Gene3D" id="1.20.1530.20">
    <property type="match status" value="1"/>
</dbReference>
<gene>
    <name evidence="2" type="ORF">PXH66_04970</name>
</gene>
<protein>
    <submittedName>
        <fullName evidence="2">Bile acid:sodium symporter</fullName>
    </submittedName>
</protein>
<feature type="transmembrane region" description="Helical" evidence="1">
    <location>
        <begin position="205"/>
        <end position="224"/>
    </location>
</feature>
<accession>A0AAF0CQJ1</accession>
<dbReference type="InterPro" id="IPR016833">
    <property type="entry name" value="Put_Na-Bile_cotransptr"/>
</dbReference>
<dbReference type="Proteomes" id="UP001218638">
    <property type="component" value="Chromosome"/>
</dbReference>
<name>A0AAF0CQJ1_9BACT</name>
<evidence type="ECO:0000313" key="3">
    <source>
        <dbReference type="Proteomes" id="UP001218638"/>
    </source>
</evidence>
<keyword evidence="1" id="KW-0812">Transmembrane</keyword>
<feature type="transmembrane region" description="Helical" evidence="1">
    <location>
        <begin position="230"/>
        <end position="254"/>
    </location>
</feature>
<dbReference type="PANTHER" id="PTHR18640:SF5">
    <property type="entry name" value="SODIUM_BILE ACID COTRANSPORTER 7"/>
    <property type="match status" value="1"/>
</dbReference>
<dbReference type="KEGG" id="slom:PXH66_04970"/>
<proteinExistence type="predicted"/>
<feature type="transmembrane region" description="Helical" evidence="1">
    <location>
        <begin position="165"/>
        <end position="184"/>
    </location>
</feature>
<keyword evidence="1" id="KW-0472">Membrane</keyword>
<keyword evidence="1" id="KW-1133">Transmembrane helix</keyword>
<dbReference type="EMBL" id="CP119075">
    <property type="protein sequence ID" value="WED66197.1"/>
    <property type="molecule type" value="Genomic_DNA"/>
</dbReference>
<dbReference type="AlphaFoldDB" id="A0AAF0CQJ1"/>
<sequence>MIAWLKKNWFMVGMPVAVGLAWLFPDVGAKGGLLRTEISTKFAVAFVFFAQGLTLPAKALRDGASQWKLHLGVQGFGFLAFPLLGIVFDAVVGGRLAPDLRMGFLFLCVLPSTIVMAVALATVAGGNVPAAIFNAVLSNVIGVFLTPVWVAWLMQASGTTQPLSAVFQEVTLLLILPLVVGQIVRRFGVEVWADAKRKKLNNFSNGIILVIVYAAFCNSVKANLWSSHGWGLFLGSLIGVIVLMAIALVGTSLLAKALRLRPAEAVVLVISGAQKSLATGVPLAKVVFGAHPGLGLILLPIMLYHPLQLFVCGTLGARHLRQHPVTNG</sequence>